<name>I4F3Q2_MODI5</name>
<reference evidence="1 2" key="1">
    <citation type="journal article" date="2012" name="J. Bacteriol.">
        <title>Genome Sequence of Radiation-Resistant Modestobacter marinus Strain BC501, a Representative Actinobacterium That Thrives on Calcareous Stone Surfaces.</title>
        <authorList>
            <person name="Normand P."/>
            <person name="Gury J."/>
            <person name="Pujic P."/>
            <person name="Chouaia B."/>
            <person name="Crotti E."/>
            <person name="Brusetti L."/>
            <person name="Daffonchio D."/>
            <person name="Vacherie B."/>
            <person name="Barbe V."/>
            <person name="Medigue C."/>
            <person name="Calteau A."/>
            <person name="Ghodhbane-Gtari F."/>
            <person name="Essoussi I."/>
            <person name="Nouioui I."/>
            <person name="Abbassi-Ghozzi I."/>
            <person name="Gtari M."/>
        </authorList>
    </citation>
    <scope>NUCLEOTIDE SEQUENCE [LARGE SCALE GENOMIC DNA]</scope>
    <source>
        <strain evidence="2">BC 501</strain>
    </source>
</reference>
<evidence type="ECO:0000313" key="2">
    <source>
        <dbReference type="Proteomes" id="UP000006461"/>
    </source>
</evidence>
<organism evidence="1 2">
    <name type="scientific">Modestobacter italicus (strain DSM 44449 / CECT 9708 / BC 501)</name>
    <dbReference type="NCBI Taxonomy" id="2732864"/>
    <lineage>
        <taxon>Bacteria</taxon>
        <taxon>Bacillati</taxon>
        <taxon>Actinomycetota</taxon>
        <taxon>Actinomycetes</taxon>
        <taxon>Geodermatophilales</taxon>
        <taxon>Geodermatophilaceae</taxon>
        <taxon>Modestobacter</taxon>
    </lineage>
</organism>
<protein>
    <submittedName>
        <fullName evidence="1">Uncharacterized protein</fullName>
    </submittedName>
</protein>
<proteinExistence type="predicted"/>
<accession>I4F3Q2</accession>
<dbReference type="EMBL" id="FO203431">
    <property type="protein sequence ID" value="CCH90265.1"/>
    <property type="molecule type" value="Genomic_DNA"/>
</dbReference>
<sequence length="22" mass="2393">MECHGRGNRVFSLRTCVSPGVS</sequence>
<gene>
    <name evidence="1" type="ordered locus">MODMU_4884</name>
</gene>
<keyword evidence="2" id="KW-1185">Reference proteome</keyword>
<dbReference type="AlphaFoldDB" id="I4F3Q2"/>
<evidence type="ECO:0000313" key="1">
    <source>
        <dbReference type="EMBL" id="CCH90265.1"/>
    </source>
</evidence>
<dbReference type="HOGENOM" id="CLU_3424830_0_0_11"/>
<dbReference type="Proteomes" id="UP000006461">
    <property type="component" value="Chromosome"/>
</dbReference>
<dbReference type="KEGG" id="mmar:MODMU_4884"/>